<dbReference type="GeneID" id="54557932"/>
<dbReference type="InterPro" id="IPR011032">
    <property type="entry name" value="GroES-like_sf"/>
</dbReference>
<dbReference type="PANTHER" id="PTHR45348">
    <property type="entry name" value="HYPOTHETICAL OXIDOREDUCTASE (EUROFUNG)"/>
    <property type="match status" value="1"/>
</dbReference>
<keyword evidence="6" id="KW-1185">Reference proteome</keyword>
<dbReference type="InterPro" id="IPR021858">
    <property type="entry name" value="Fun_TF"/>
</dbReference>
<dbReference type="InterPro" id="IPR047122">
    <property type="entry name" value="Trans-enoyl_RdTase-like"/>
</dbReference>
<dbReference type="Pfam" id="PF11951">
    <property type="entry name" value="Fungal_trans_2"/>
    <property type="match status" value="1"/>
</dbReference>
<evidence type="ECO:0000256" key="2">
    <source>
        <dbReference type="ARBA" id="ARBA00011245"/>
    </source>
</evidence>
<dbReference type="Pfam" id="PF00107">
    <property type="entry name" value="ADH_zinc_N"/>
    <property type="match status" value="1"/>
</dbReference>
<dbReference type="Proteomes" id="UP000799537">
    <property type="component" value="Unassembled WGS sequence"/>
</dbReference>
<comment type="subunit">
    <text evidence="2">Monomer.</text>
</comment>
<proteinExistence type="inferred from homology"/>
<keyword evidence="3" id="KW-0560">Oxidoreductase</keyword>
<dbReference type="InterPro" id="IPR013149">
    <property type="entry name" value="ADH-like_C"/>
</dbReference>
<sequence>MTDATPPSENTAPAISSNHELSVQRNLALPTPAHDELLIRVIYSGINPADIKHKALGIVDTHLGYDFCGVVHRLPPFDSGFAVGDVVAGTTPTGYGGPKKYGTHQDYLACPVDMAFKIPPNLPVLDAACICVTTMTAADILVDLCGFEPDDLGSTSDRAGRSAILIWGASTGVGNACVQFARALGIKNILATASPARHALLQDLGATHVFDYNDSSAVARMREVARNGSFNITHAIDAVGTTGMFSNSATLTKECCVDHPSAVLVSTVVRPFDKGFKMPLATKNKRVDIRLLIIPSLKAVDIAKGYLPTIRQTIEPDHEAHNRMWSALLWAEDHYGERLSYHECKRLILASRPSVCLWKSIALQEEQGDSESKNLGRKITRRSRLAVTMGPYEKKPTGRDSCISKKESDIVEVYATPGRGIGHALGSLVSPVEVTAESAYAINQFFNSTAERMYPVHLGITIEAAKIMWLQVLFVNEASYHCHVALMQTCNEVYDSNDSVSPRALSHIARSLPRVQRILNSDEALSDASIAIVLSLISQEMIRKCNEEIEIHFQGLTRMVDLRGGLPKLEDNRALTLKICK</sequence>
<dbReference type="EMBL" id="ML993584">
    <property type="protein sequence ID" value="KAF2170841.1"/>
    <property type="molecule type" value="Genomic_DNA"/>
</dbReference>
<reference evidence="5" key="1">
    <citation type="journal article" date="2020" name="Stud. Mycol.">
        <title>101 Dothideomycetes genomes: a test case for predicting lifestyles and emergence of pathogens.</title>
        <authorList>
            <person name="Haridas S."/>
            <person name="Albert R."/>
            <person name="Binder M."/>
            <person name="Bloem J."/>
            <person name="Labutti K."/>
            <person name="Salamov A."/>
            <person name="Andreopoulos B."/>
            <person name="Baker S."/>
            <person name="Barry K."/>
            <person name="Bills G."/>
            <person name="Bluhm B."/>
            <person name="Cannon C."/>
            <person name="Castanera R."/>
            <person name="Culley D."/>
            <person name="Daum C."/>
            <person name="Ezra D."/>
            <person name="Gonzalez J."/>
            <person name="Henrissat B."/>
            <person name="Kuo A."/>
            <person name="Liang C."/>
            <person name="Lipzen A."/>
            <person name="Lutzoni F."/>
            <person name="Magnuson J."/>
            <person name="Mondo S."/>
            <person name="Nolan M."/>
            <person name="Ohm R."/>
            <person name="Pangilinan J."/>
            <person name="Park H.-J."/>
            <person name="Ramirez L."/>
            <person name="Alfaro M."/>
            <person name="Sun H."/>
            <person name="Tritt A."/>
            <person name="Yoshinaga Y."/>
            <person name="Zwiers L.-H."/>
            <person name="Turgeon B."/>
            <person name="Goodwin S."/>
            <person name="Spatafora J."/>
            <person name="Crous P."/>
            <person name="Grigoriev I."/>
        </authorList>
    </citation>
    <scope>NUCLEOTIDE SEQUENCE</scope>
    <source>
        <strain evidence="5">ATCC 36951</strain>
    </source>
</reference>
<protein>
    <recommendedName>
        <fullName evidence="4">Enoyl reductase (ER) domain-containing protein</fullName>
    </recommendedName>
</protein>
<dbReference type="Gene3D" id="3.90.180.10">
    <property type="entry name" value="Medium-chain alcohol dehydrogenases, catalytic domain"/>
    <property type="match status" value="1"/>
</dbReference>
<dbReference type="AlphaFoldDB" id="A0A6A6CUR2"/>
<dbReference type="InterPro" id="IPR013154">
    <property type="entry name" value="ADH-like_N"/>
</dbReference>
<dbReference type="SUPFAM" id="SSF50129">
    <property type="entry name" value="GroES-like"/>
    <property type="match status" value="1"/>
</dbReference>
<dbReference type="SUPFAM" id="SSF51735">
    <property type="entry name" value="NAD(P)-binding Rossmann-fold domains"/>
    <property type="match status" value="1"/>
</dbReference>
<name>A0A6A6CUR2_ZASCE</name>
<dbReference type="CDD" id="cd08249">
    <property type="entry name" value="enoyl_reductase_like"/>
    <property type="match status" value="1"/>
</dbReference>
<dbReference type="Gene3D" id="3.40.50.720">
    <property type="entry name" value="NAD(P)-binding Rossmann-like Domain"/>
    <property type="match status" value="1"/>
</dbReference>
<dbReference type="InterPro" id="IPR020843">
    <property type="entry name" value="ER"/>
</dbReference>
<evidence type="ECO:0000259" key="4">
    <source>
        <dbReference type="SMART" id="SM00829"/>
    </source>
</evidence>
<dbReference type="Pfam" id="PF08240">
    <property type="entry name" value="ADH_N"/>
    <property type="match status" value="1"/>
</dbReference>
<dbReference type="RefSeq" id="XP_033671730.1">
    <property type="nucleotide sequence ID" value="XM_033804660.1"/>
</dbReference>
<accession>A0A6A6CUR2</accession>
<evidence type="ECO:0000313" key="6">
    <source>
        <dbReference type="Proteomes" id="UP000799537"/>
    </source>
</evidence>
<dbReference type="PANTHER" id="PTHR45348:SF7">
    <property type="entry name" value="ZINC BINDING OXIDOREDUCTASE, PUTATIVE-RELATED"/>
    <property type="match status" value="1"/>
</dbReference>
<gene>
    <name evidence="5" type="ORF">M409DRAFT_18813</name>
</gene>
<comment type="similarity">
    <text evidence="1">Belongs to the zinc-containing alcohol dehydrogenase family.</text>
</comment>
<dbReference type="OrthoDB" id="10257049at2759"/>
<dbReference type="GO" id="GO:0016651">
    <property type="term" value="F:oxidoreductase activity, acting on NAD(P)H"/>
    <property type="evidence" value="ECO:0007669"/>
    <property type="project" value="InterPro"/>
</dbReference>
<organism evidence="5 6">
    <name type="scientific">Zasmidium cellare ATCC 36951</name>
    <dbReference type="NCBI Taxonomy" id="1080233"/>
    <lineage>
        <taxon>Eukaryota</taxon>
        <taxon>Fungi</taxon>
        <taxon>Dikarya</taxon>
        <taxon>Ascomycota</taxon>
        <taxon>Pezizomycotina</taxon>
        <taxon>Dothideomycetes</taxon>
        <taxon>Dothideomycetidae</taxon>
        <taxon>Mycosphaerellales</taxon>
        <taxon>Mycosphaerellaceae</taxon>
        <taxon>Zasmidium</taxon>
    </lineage>
</organism>
<dbReference type="InterPro" id="IPR036291">
    <property type="entry name" value="NAD(P)-bd_dom_sf"/>
</dbReference>
<evidence type="ECO:0000256" key="3">
    <source>
        <dbReference type="ARBA" id="ARBA00023002"/>
    </source>
</evidence>
<dbReference type="SMART" id="SM00829">
    <property type="entry name" value="PKS_ER"/>
    <property type="match status" value="1"/>
</dbReference>
<evidence type="ECO:0000313" key="5">
    <source>
        <dbReference type="EMBL" id="KAF2170841.1"/>
    </source>
</evidence>
<feature type="domain" description="Enoyl reductase (ER)" evidence="4">
    <location>
        <begin position="16"/>
        <end position="329"/>
    </location>
</feature>
<evidence type="ECO:0000256" key="1">
    <source>
        <dbReference type="ARBA" id="ARBA00008072"/>
    </source>
</evidence>